<dbReference type="Pfam" id="PF10646">
    <property type="entry name" value="Germane"/>
    <property type="match status" value="1"/>
</dbReference>
<dbReference type="Pfam" id="PF10647">
    <property type="entry name" value="Gmad1"/>
    <property type="match status" value="1"/>
</dbReference>
<dbReference type="InterPro" id="IPR059026">
    <property type="entry name" value="LpqB_N"/>
</dbReference>
<protein>
    <submittedName>
        <fullName evidence="5">LpqB family beta-propeller domain-containing protein</fullName>
    </submittedName>
</protein>
<feature type="domain" description="Lipoprotein LpqB N-terminal" evidence="4">
    <location>
        <begin position="62"/>
        <end position="188"/>
    </location>
</feature>
<dbReference type="AlphaFoldDB" id="A0AAU8JV86"/>
<evidence type="ECO:0000313" key="5">
    <source>
        <dbReference type="EMBL" id="XCM79864.1"/>
    </source>
</evidence>
<feature type="domain" description="Lipoprotein LpqB C-terminal" evidence="3">
    <location>
        <begin position="344"/>
        <end position="605"/>
    </location>
</feature>
<name>A0AAU8JV86_9ACTN</name>
<gene>
    <name evidence="5" type="ORF">ABWK59_13525</name>
</gene>
<feature type="region of interest" description="Disordered" evidence="1">
    <location>
        <begin position="346"/>
        <end position="374"/>
    </location>
</feature>
<dbReference type="PROSITE" id="PS51257">
    <property type="entry name" value="PROKAR_LIPOPROTEIN"/>
    <property type="match status" value="1"/>
</dbReference>
<dbReference type="Pfam" id="PF25976">
    <property type="entry name" value="LpqB_N"/>
    <property type="match status" value="1"/>
</dbReference>
<feature type="domain" description="GerMN" evidence="2">
    <location>
        <begin position="198"/>
        <end position="299"/>
    </location>
</feature>
<dbReference type="EMBL" id="CP159872">
    <property type="protein sequence ID" value="XCM79864.1"/>
    <property type="molecule type" value="Genomic_DNA"/>
</dbReference>
<feature type="region of interest" description="Disordered" evidence="1">
    <location>
        <begin position="548"/>
        <end position="581"/>
    </location>
</feature>
<evidence type="ECO:0000256" key="1">
    <source>
        <dbReference type="SAM" id="MobiDB-lite"/>
    </source>
</evidence>
<proteinExistence type="predicted"/>
<evidence type="ECO:0000259" key="2">
    <source>
        <dbReference type="Pfam" id="PF10646"/>
    </source>
</evidence>
<dbReference type="InterPro" id="IPR018910">
    <property type="entry name" value="LpqB_C"/>
</dbReference>
<sequence>MRRTIRWAADPRGGAGVLWGAVVALLATGCVTMPGGGPPERVEVPQGARADDLQVHVYPVAPHKGESPEDLLAGFLDSSNADEPRFSTARKYLTEAAGKRWNPEAGVVVVADNSLQTTVRPNGTETGREFSISGSQLGSVDAKRSYRAMAGLPYQDKITFVKETEGPDKGEWRIDQLPEGLIVDQTNFTNGYLAAHRYFFAPTDPSASKAASRVLVPDPIYLRRRSDPLTAAAEALAAGPSAWLGPAVFSAMDGVRITTVSVGDNQVATVRVDPVDLSGRPELCQKMAEQLFHTLADQQGKLQRLDLTGAKGGCSVGESVAAQVAPGSLAGSSGTAQFSLQETGQLTRLQPDGPGSPVGGELGQPPVGRPRPGEVGVRRDAAAAAVIGADGKGLYVTGFAESDKLGEAVVSSRAPQPAEGLASPSWDGRGDLWLVDRDPAGAKVLMVRDRKAVPAQVDGLEGRSVQALRISSDGVRIALVLKDGHSRTVALGVVEHRGTPDAPQVRISGLRPLAPQLADIASVSWADSDQLLILGTEQGKLQQLRYLGTDGSQSSDTPLQGGDSMTAVSTTESRGSEQVPPALAVSAKRIYRLQGNQWREVTGQKPAVSFVYPG</sequence>
<dbReference type="KEGG" id="kcm:ABWK59_13525"/>
<organism evidence="5">
    <name type="scientific">Kitasatospora camelliae</name>
    <dbReference type="NCBI Taxonomy" id="3156397"/>
    <lineage>
        <taxon>Bacteria</taxon>
        <taxon>Bacillati</taxon>
        <taxon>Actinomycetota</taxon>
        <taxon>Actinomycetes</taxon>
        <taxon>Kitasatosporales</taxon>
        <taxon>Streptomycetaceae</taxon>
        <taxon>Kitasatospora</taxon>
    </lineage>
</organism>
<dbReference type="InterPro" id="IPR019606">
    <property type="entry name" value="GerMN"/>
</dbReference>
<accession>A0AAU8JV86</accession>
<evidence type="ECO:0000259" key="3">
    <source>
        <dbReference type="Pfam" id="PF10647"/>
    </source>
</evidence>
<evidence type="ECO:0000259" key="4">
    <source>
        <dbReference type="Pfam" id="PF25976"/>
    </source>
</evidence>
<dbReference type="RefSeq" id="WP_354640827.1">
    <property type="nucleotide sequence ID" value="NZ_CP159872.1"/>
</dbReference>
<reference evidence="5" key="1">
    <citation type="submission" date="2024-06" db="EMBL/GenBank/DDBJ databases">
        <title>The genome sequences of Kitasatospora sp. strain HUAS MG31.</title>
        <authorList>
            <person name="Mo P."/>
        </authorList>
    </citation>
    <scope>NUCLEOTIDE SEQUENCE</scope>
    <source>
        <strain evidence="5">HUAS MG31</strain>
    </source>
</reference>